<sequence>MTIWFNTPPQKHFQFLVGIDDISISIIAPAQTDAIFEAMYFRNSTARTETKTVLSDVSALPEPFAEFSPRQVSPMMTEIG</sequence>
<reference evidence="1 2" key="1">
    <citation type="submission" date="2021-04" db="EMBL/GenBank/DDBJ databases">
        <title>Magnetospirillum sulfuroxidans sp. nov., a facultative chemolithoautotrophic sulfur-oxidizing alphaproteobacterium isolated from freshwater sediment and proposals for Paramagetospirillum gen. nov., and Magnetospirillaceae fam. nov.</title>
        <authorList>
            <person name="Koziaeva V."/>
            <person name="Geelhoed J.S."/>
            <person name="Sorokin D.Y."/>
            <person name="Grouzdev D.S."/>
        </authorList>
    </citation>
    <scope>NUCLEOTIDE SEQUENCE [LARGE SCALE GENOMIC DNA]</scope>
    <source>
        <strain evidence="1 2">J10</strain>
    </source>
</reference>
<organism evidence="1 2">
    <name type="scientific">Magnetospirillum sulfuroxidans</name>
    <dbReference type="NCBI Taxonomy" id="611300"/>
    <lineage>
        <taxon>Bacteria</taxon>
        <taxon>Pseudomonadati</taxon>
        <taxon>Pseudomonadota</taxon>
        <taxon>Alphaproteobacteria</taxon>
        <taxon>Rhodospirillales</taxon>
        <taxon>Rhodospirillaceae</taxon>
        <taxon>Magnetospirillum</taxon>
    </lineage>
</organism>
<evidence type="ECO:0000313" key="2">
    <source>
        <dbReference type="Proteomes" id="UP000680714"/>
    </source>
</evidence>
<dbReference type="Proteomes" id="UP000680714">
    <property type="component" value="Unassembled WGS sequence"/>
</dbReference>
<gene>
    <name evidence="1" type="ORF">KEC16_17700</name>
</gene>
<comment type="caution">
    <text evidence="1">The sequence shown here is derived from an EMBL/GenBank/DDBJ whole genome shotgun (WGS) entry which is preliminary data.</text>
</comment>
<name>A0ABS5IGL6_9PROT</name>
<evidence type="ECO:0000313" key="1">
    <source>
        <dbReference type="EMBL" id="MBR9973566.1"/>
    </source>
</evidence>
<dbReference type="RefSeq" id="WP_211551418.1">
    <property type="nucleotide sequence ID" value="NZ_JAGTUF010000025.1"/>
</dbReference>
<protein>
    <submittedName>
        <fullName evidence="1">Uncharacterized protein</fullName>
    </submittedName>
</protein>
<accession>A0ABS5IGL6</accession>
<dbReference type="EMBL" id="JAGTUF010000025">
    <property type="protein sequence ID" value="MBR9973566.1"/>
    <property type="molecule type" value="Genomic_DNA"/>
</dbReference>
<keyword evidence="2" id="KW-1185">Reference proteome</keyword>
<proteinExistence type="predicted"/>